<proteinExistence type="predicted"/>
<accession>A0AAE6RDV1</accession>
<protein>
    <submittedName>
        <fullName evidence="2">Uncharacterized protein</fullName>
    </submittedName>
</protein>
<gene>
    <name evidence="2" type="ORF">TCK1_3523</name>
</gene>
<evidence type="ECO:0000256" key="1">
    <source>
        <dbReference type="SAM" id="MobiDB-lite"/>
    </source>
</evidence>
<name>A0AAE6RDV1_9PSED</name>
<evidence type="ECO:0000313" key="3">
    <source>
        <dbReference type="Proteomes" id="UP000464593"/>
    </source>
</evidence>
<organism evidence="2 3">
    <name type="scientific">Pseudomonas monteilii</name>
    <dbReference type="NCBI Taxonomy" id="76759"/>
    <lineage>
        <taxon>Bacteria</taxon>
        <taxon>Pseudomonadati</taxon>
        <taxon>Pseudomonadota</taxon>
        <taxon>Gammaproteobacteria</taxon>
        <taxon>Pseudomonadales</taxon>
        <taxon>Pseudomonadaceae</taxon>
        <taxon>Pseudomonas</taxon>
    </lineage>
</organism>
<dbReference type="EMBL" id="CP040324">
    <property type="protein sequence ID" value="QHB28869.1"/>
    <property type="molecule type" value="Genomic_DNA"/>
</dbReference>
<dbReference type="AlphaFoldDB" id="A0AAE6RDV1"/>
<sequence length="80" mass="8703">MVGRSAQARVELSSTKPPNRAFMQVACSRSSGRRQRLESFMTGSPGYDSMKNISTISANARRSVLPPSAPKLRLPAAQPR</sequence>
<reference evidence="2 3" key="1">
    <citation type="submission" date="2019-05" db="EMBL/GenBank/DDBJ databases">
        <title>Complete genome sequence of Pseudomonas Pseudomonas resinovorans.</title>
        <authorList>
            <person name="Chen H.-P."/>
        </authorList>
    </citation>
    <scope>NUCLEOTIDE SEQUENCE [LARGE SCALE GENOMIC DNA]</scope>
    <source>
        <strain evidence="2 3">TCU-CK1</strain>
    </source>
</reference>
<feature type="region of interest" description="Disordered" evidence="1">
    <location>
        <begin position="59"/>
        <end position="80"/>
    </location>
</feature>
<evidence type="ECO:0000313" key="2">
    <source>
        <dbReference type="EMBL" id="QHB28869.1"/>
    </source>
</evidence>
<dbReference type="Proteomes" id="UP000464593">
    <property type="component" value="Chromosome"/>
</dbReference>